<keyword evidence="2" id="KW-1185">Reference proteome</keyword>
<protein>
    <recommendedName>
        <fullName evidence="3">Lipoprotein</fullName>
    </recommendedName>
</protein>
<accession>A0ABW5N617</accession>
<dbReference type="EMBL" id="JBHULX010000004">
    <property type="protein sequence ID" value="MFD2590384.1"/>
    <property type="molecule type" value="Genomic_DNA"/>
</dbReference>
<name>A0ABW5N617_9FLAO</name>
<evidence type="ECO:0000313" key="2">
    <source>
        <dbReference type="Proteomes" id="UP001597459"/>
    </source>
</evidence>
<sequence length="147" mass="15814">MSKVLFVLICIGCISCKSPGIAQEKDVKKEKPATTVKKPQYMGEEEAINPGTLLFTAELISLSENKKANACAQKNTTVAVVRVITLIGAGAGVTRVVNPGEEIALGVSAAFYKRNKGDTSGKKLKIQVLEEICFTNNQPGYKVLRIE</sequence>
<comment type="caution">
    <text evidence="1">The sequence shown here is derived from an EMBL/GenBank/DDBJ whole genome shotgun (WGS) entry which is preliminary data.</text>
</comment>
<evidence type="ECO:0000313" key="1">
    <source>
        <dbReference type="EMBL" id="MFD2590384.1"/>
    </source>
</evidence>
<gene>
    <name evidence="1" type="ORF">ACFSTE_06035</name>
</gene>
<dbReference type="Proteomes" id="UP001597459">
    <property type="component" value="Unassembled WGS sequence"/>
</dbReference>
<proteinExistence type="predicted"/>
<organism evidence="1 2">
    <name type="scientific">Aquimarina hainanensis</name>
    <dbReference type="NCBI Taxonomy" id="1578017"/>
    <lineage>
        <taxon>Bacteria</taxon>
        <taxon>Pseudomonadati</taxon>
        <taxon>Bacteroidota</taxon>
        <taxon>Flavobacteriia</taxon>
        <taxon>Flavobacteriales</taxon>
        <taxon>Flavobacteriaceae</taxon>
        <taxon>Aquimarina</taxon>
    </lineage>
</organism>
<evidence type="ECO:0008006" key="3">
    <source>
        <dbReference type="Google" id="ProtNLM"/>
    </source>
</evidence>
<dbReference type="RefSeq" id="WP_378257625.1">
    <property type="nucleotide sequence ID" value="NZ_JBHSJV010000001.1"/>
</dbReference>
<reference evidence="2" key="1">
    <citation type="journal article" date="2019" name="Int. J. Syst. Evol. Microbiol.">
        <title>The Global Catalogue of Microorganisms (GCM) 10K type strain sequencing project: providing services to taxonomists for standard genome sequencing and annotation.</title>
        <authorList>
            <consortium name="The Broad Institute Genomics Platform"/>
            <consortium name="The Broad Institute Genome Sequencing Center for Infectious Disease"/>
            <person name="Wu L."/>
            <person name="Ma J."/>
        </authorList>
    </citation>
    <scope>NUCLEOTIDE SEQUENCE [LARGE SCALE GENOMIC DNA]</scope>
    <source>
        <strain evidence="2">KCTC 42423</strain>
    </source>
</reference>